<protein>
    <recommendedName>
        <fullName evidence="2">EF-hand domain-containing protein</fullName>
    </recommendedName>
</protein>
<comment type="caution">
    <text evidence="3">The sequence shown here is derived from an EMBL/GenBank/DDBJ whole genome shotgun (WGS) entry which is preliminary data.</text>
</comment>
<feature type="domain" description="EF-hand" evidence="2">
    <location>
        <begin position="292"/>
        <end position="327"/>
    </location>
</feature>
<evidence type="ECO:0000256" key="1">
    <source>
        <dbReference type="ARBA" id="ARBA00022837"/>
    </source>
</evidence>
<proteinExistence type="predicted"/>
<dbReference type="PROSITE" id="PS50222">
    <property type="entry name" value="EF_HAND_2"/>
    <property type="match status" value="2"/>
</dbReference>
<feature type="domain" description="EF-hand" evidence="2">
    <location>
        <begin position="235"/>
        <end position="270"/>
    </location>
</feature>
<dbReference type="GO" id="GO:0005509">
    <property type="term" value="F:calcium ion binding"/>
    <property type="evidence" value="ECO:0007669"/>
    <property type="project" value="InterPro"/>
</dbReference>
<dbReference type="PROSITE" id="PS00018">
    <property type="entry name" value="EF_HAND_1"/>
    <property type="match status" value="2"/>
</dbReference>
<evidence type="ECO:0000313" key="4">
    <source>
        <dbReference type="Proteomes" id="UP000664859"/>
    </source>
</evidence>
<dbReference type="Pfam" id="PF13202">
    <property type="entry name" value="EF-hand_5"/>
    <property type="match status" value="2"/>
</dbReference>
<keyword evidence="1" id="KW-0106">Calcium</keyword>
<gene>
    <name evidence="3" type="ORF">JKP88DRAFT_245187</name>
</gene>
<evidence type="ECO:0000313" key="3">
    <source>
        <dbReference type="EMBL" id="KAG5183549.1"/>
    </source>
</evidence>
<keyword evidence="4" id="KW-1185">Reference proteome</keyword>
<dbReference type="SMART" id="SM00054">
    <property type="entry name" value="EFh"/>
    <property type="match status" value="2"/>
</dbReference>
<name>A0A836CFC5_9STRA</name>
<dbReference type="Gene3D" id="1.10.238.10">
    <property type="entry name" value="EF-hand"/>
    <property type="match status" value="1"/>
</dbReference>
<dbReference type="InterPro" id="IPR002048">
    <property type="entry name" value="EF_hand_dom"/>
</dbReference>
<dbReference type="Proteomes" id="UP000664859">
    <property type="component" value="Unassembled WGS sequence"/>
</dbReference>
<reference evidence="3" key="1">
    <citation type="submission" date="2021-02" db="EMBL/GenBank/DDBJ databases">
        <title>First Annotated Genome of the Yellow-green Alga Tribonema minus.</title>
        <authorList>
            <person name="Mahan K.M."/>
        </authorList>
    </citation>
    <scope>NUCLEOTIDE SEQUENCE</scope>
    <source>
        <strain evidence="3">UTEX B ZZ1240</strain>
    </source>
</reference>
<accession>A0A836CFC5</accession>
<dbReference type="EMBL" id="JAFCMP010000201">
    <property type="protein sequence ID" value="KAG5183549.1"/>
    <property type="molecule type" value="Genomic_DNA"/>
</dbReference>
<dbReference type="AlphaFoldDB" id="A0A836CFC5"/>
<dbReference type="OrthoDB" id="205565at2759"/>
<sequence>MQNKSVAAIDNPTAGYAVTPAVLDSTPPADRHRRRTAVERRIYHTIRLPELATLRVPHKSNCLKTKLLEGLEEIDTPRNRRHLTRGRTLRQLCKTVALATVAFRPYKGICTDDEVDAAIYKLGDATRPGDRAVRPIETDDFKAGMLKPGRKRRRRNVKLRLSSNMASTVTFPFATIARRPSRADLDRVSESLAPLQRLREMPIPRRSRRRKSVAVEKVDAVLDVLSGDDGVHAGVSQAAVRHVLEYMDADQSGEIDPNELKRALAAARCGRFPRDDPALGRCLQQIEGHMQLQHLRAQDVFRLLDADRGGTISIGELEDGLHQIYAHARKYLNCCKNLNII</sequence>
<organism evidence="3 4">
    <name type="scientific">Tribonema minus</name>
    <dbReference type="NCBI Taxonomy" id="303371"/>
    <lineage>
        <taxon>Eukaryota</taxon>
        <taxon>Sar</taxon>
        <taxon>Stramenopiles</taxon>
        <taxon>Ochrophyta</taxon>
        <taxon>PX clade</taxon>
        <taxon>Xanthophyceae</taxon>
        <taxon>Tribonematales</taxon>
        <taxon>Tribonemataceae</taxon>
        <taxon>Tribonema</taxon>
    </lineage>
</organism>
<dbReference type="SUPFAM" id="SSF47473">
    <property type="entry name" value="EF-hand"/>
    <property type="match status" value="1"/>
</dbReference>
<dbReference type="InterPro" id="IPR018247">
    <property type="entry name" value="EF_Hand_1_Ca_BS"/>
</dbReference>
<evidence type="ECO:0000259" key="2">
    <source>
        <dbReference type="PROSITE" id="PS50222"/>
    </source>
</evidence>
<dbReference type="InterPro" id="IPR011992">
    <property type="entry name" value="EF-hand-dom_pair"/>
</dbReference>